<dbReference type="PANTHER" id="PTHR21576:SF166">
    <property type="entry name" value="ADR278WP"/>
    <property type="match status" value="1"/>
</dbReference>
<dbReference type="InterPro" id="IPR036259">
    <property type="entry name" value="MFS_trans_sf"/>
</dbReference>
<feature type="transmembrane region" description="Helical" evidence="5">
    <location>
        <begin position="141"/>
        <end position="161"/>
    </location>
</feature>
<feature type="transmembrane region" description="Helical" evidence="5">
    <location>
        <begin position="173"/>
        <end position="192"/>
    </location>
</feature>
<dbReference type="SUPFAM" id="SSF103473">
    <property type="entry name" value="MFS general substrate transporter"/>
    <property type="match status" value="1"/>
</dbReference>
<keyword evidence="2 5" id="KW-0812">Transmembrane</keyword>
<feature type="transmembrane region" description="Helical" evidence="5">
    <location>
        <begin position="320"/>
        <end position="343"/>
    </location>
</feature>
<dbReference type="Gene3D" id="1.20.1250.20">
    <property type="entry name" value="MFS general substrate transporter like domains"/>
    <property type="match status" value="2"/>
</dbReference>
<dbReference type="GO" id="GO:0022857">
    <property type="term" value="F:transmembrane transporter activity"/>
    <property type="evidence" value="ECO:0007669"/>
    <property type="project" value="InterPro"/>
</dbReference>
<gene>
    <name evidence="6" type="ORF">CYFA0S_13e02124g</name>
</gene>
<dbReference type="PhylomeDB" id="A0A061B827"/>
<dbReference type="Pfam" id="PF07690">
    <property type="entry name" value="MFS_1"/>
    <property type="match status" value="1"/>
</dbReference>
<comment type="subcellular location">
    <subcellularLocation>
        <location evidence="1">Membrane</location>
        <topology evidence="1">Multi-pass membrane protein</topology>
    </subcellularLocation>
</comment>
<feature type="transmembrane region" description="Helical" evidence="5">
    <location>
        <begin position="420"/>
        <end position="442"/>
    </location>
</feature>
<evidence type="ECO:0000256" key="4">
    <source>
        <dbReference type="ARBA" id="ARBA00023136"/>
    </source>
</evidence>
<keyword evidence="4 5" id="KW-0472">Membrane</keyword>
<dbReference type="PANTHER" id="PTHR21576">
    <property type="entry name" value="UNCHARACTERIZED NODULIN-LIKE PROTEIN"/>
    <property type="match status" value="1"/>
</dbReference>
<feature type="transmembrane region" description="Helical" evidence="5">
    <location>
        <begin position="394"/>
        <end position="414"/>
    </location>
</feature>
<feature type="transmembrane region" description="Helical" evidence="5">
    <location>
        <begin position="56"/>
        <end position="76"/>
    </location>
</feature>
<dbReference type="AlphaFoldDB" id="A0A061B827"/>
<evidence type="ECO:0000256" key="1">
    <source>
        <dbReference type="ARBA" id="ARBA00004141"/>
    </source>
</evidence>
<dbReference type="OrthoDB" id="410267at2759"/>
<organism evidence="6">
    <name type="scientific">Cyberlindnera fabianii</name>
    <name type="common">Yeast</name>
    <name type="synonym">Hansenula fabianii</name>
    <dbReference type="NCBI Taxonomy" id="36022"/>
    <lineage>
        <taxon>Eukaryota</taxon>
        <taxon>Fungi</taxon>
        <taxon>Dikarya</taxon>
        <taxon>Ascomycota</taxon>
        <taxon>Saccharomycotina</taxon>
        <taxon>Saccharomycetes</taxon>
        <taxon>Phaffomycetales</taxon>
        <taxon>Phaffomycetaceae</taxon>
        <taxon>Cyberlindnera</taxon>
    </lineage>
</organism>
<accession>A0A061B827</accession>
<protein>
    <submittedName>
        <fullName evidence="6">CYFA0S13e02124g1_1</fullName>
    </submittedName>
</protein>
<keyword evidence="3 5" id="KW-1133">Transmembrane helix</keyword>
<feature type="transmembrane region" description="Helical" evidence="5">
    <location>
        <begin position="16"/>
        <end position="36"/>
    </location>
</feature>
<feature type="transmembrane region" description="Helical" evidence="5">
    <location>
        <begin position="497"/>
        <end position="518"/>
    </location>
</feature>
<feature type="transmembrane region" description="Helical" evidence="5">
    <location>
        <begin position="454"/>
        <end position="477"/>
    </location>
</feature>
<dbReference type="GO" id="GO:0000329">
    <property type="term" value="C:fungal-type vacuole membrane"/>
    <property type="evidence" value="ECO:0007669"/>
    <property type="project" value="TreeGrafter"/>
</dbReference>
<evidence type="ECO:0000313" key="6">
    <source>
        <dbReference type="EMBL" id="CDR44039.1"/>
    </source>
</evidence>
<sequence length="534" mass="57572">MAPYDAPPPLGPRVRALVASVFVAVASGTPYVYSVYAPQLVKRAHFTGAEAAKLSLALSLGGSLGGLPAGLIIDGLGPQRATALGGVLSLIAFTTLHHTYSASIHSLPLIMIALTLSGFASVLSFYSTVKCSTTNFPHHRGSAGALPVSAYALASLIYSFISVHFFPNETAGFLKFFMIFPPATCLLCAYFLQIVEKPKPKRRTSSMHNERQGLLQPLSLNSASTVSVRSLVQQPPHRKGSFHKMFSLWGIGRTPSTLSIDAQRPLFTQPELAEGQSSSSGNTSAIYVPVEDVPVFVKEGSPIWDNHIFKSISTRVFVKFYIILACLMGIGQMYIYSVGYVVVALVQSNPDNHHVVGDAQAVQVSTIALFSFLGRLTSGPISDIVRRKFKAQRIWCIVFASVLMGIGQHLVTITGKVDGLIVPSIVIGFAFGFCFGTFPAIIADTFGTDGFTTLWGIMSTSGVIVLMTLCNYLASVLKNHSDDEGVCVLGADCYKDTFILTEWMCVGVSVMTIFTIWYNHRVSLQAASHGDLTF</sequence>
<name>A0A061B827_CYBFA</name>
<feature type="transmembrane region" description="Helical" evidence="5">
    <location>
        <begin position="106"/>
        <end position="129"/>
    </location>
</feature>
<proteinExistence type="predicted"/>
<feature type="transmembrane region" description="Helical" evidence="5">
    <location>
        <begin position="355"/>
        <end position="373"/>
    </location>
</feature>
<evidence type="ECO:0000256" key="2">
    <source>
        <dbReference type="ARBA" id="ARBA00022692"/>
    </source>
</evidence>
<evidence type="ECO:0000256" key="5">
    <source>
        <dbReference type="SAM" id="Phobius"/>
    </source>
</evidence>
<dbReference type="EMBL" id="LK052898">
    <property type="protein sequence ID" value="CDR44039.1"/>
    <property type="molecule type" value="Genomic_DNA"/>
</dbReference>
<dbReference type="VEuPathDB" id="FungiDB:BON22_1840"/>
<dbReference type="InterPro" id="IPR011701">
    <property type="entry name" value="MFS"/>
</dbReference>
<evidence type="ECO:0000256" key="3">
    <source>
        <dbReference type="ARBA" id="ARBA00022989"/>
    </source>
</evidence>
<reference evidence="6" key="1">
    <citation type="journal article" date="2014" name="Genome Announc.">
        <title>Genome sequence of the yeast Cyberlindnera fabianii (Hansenula fabianii).</title>
        <authorList>
            <person name="Freel K.C."/>
            <person name="Sarilar V."/>
            <person name="Neuveglise C."/>
            <person name="Devillers H."/>
            <person name="Friedrich A."/>
            <person name="Schacherer J."/>
        </authorList>
    </citation>
    <scope>NUCLEOTIDE SEQUENCE</scope>
    <source>
        <strain evidence="6">YJS4271</strain>
    </source>
</reference>